<evidence type="ECO:0000256" key="2">
    <source>
        <dbReference type="ARBA" id="ARBA00022833"/>
    </source>
</evidence>
<dbReference type="GO" id="GO:0046872">
    <property type="term" value="F:metal ion binding"/>
    <property type="evidence" value="ECO:0007669"/>
    <property type="project" value="UniProtKB-KW"/>
</dbReference>
<reference evidence="7 8" key="1">
    <citation type="submission" date="2024-11" db="EMBL/GenBank/DDBJ databases">
        <title>Chromosome-level genome assembly of the freshwater bivalve Anodonta woodiana.</title>
        <authorList>
            <person name="Chen X."/>
        </authorList>
    </citation>
    <scope>NUCLEOTIDE SEQUENCE [LARGE SCALE GENOMIC DNA]</scope>
    <source>
        <strain evidence="7">MN2024</strain>
        <tissue evidence="7">Gills</tissue>
    </source>
</reference>
<dbReference type="Gene3D" id="2.10.110.10">
    <property type="entry name" value="Cysteine Rich Protein"/>
    <property type="match status" value="1"/>
</dbReference>
<evidence type="ECO:0000256" key="1">
    <source>
        <dbReference type="ARBA" id="ARBA00022723"/>
    </source>
</evidence>
<proteinExistence type="predicted"/>
<accession>A0ABD3UYG4</accession>
<sequence>MSHNYNMYGSGSIQSPMIDASMFGSGSIQSPMIDSSMWSPSLPVMSQMHQQHNIQQQIQHHQQEIHKLASQLNTIGINPASSFMSVPPAGPVHQNVPNYVASVQPTFPSSFSQAPITNLGGSISIPVNHPMATSPLNASFPGAIQNQYQVTSPTFSPAQNQIMHTNAINATNSSPRVGREPMISDPSWDRQMSNVSVNNSLPLSSKKVAKVSSSLPLSTQNDDIAPKPHVPKRSPSMRQRAPVEEITIADDDLTDGRKNLNIRIRQQKTSSPNSPPPSDTSSMASSTSTPNSPGSNRIATHSPPSDGSSSDASGPRSPDYQMYANGEHPKSPLTSPITNKPLQIDVRYPQHKCYKCMKKVYPMDKMGPVRDVVFHKGCFKCHVCATTLTLRSCTHSQTDPYDLNVYCKSHQPLATEKSAKLGPDSVQIQLALKAPKQGKIITESERVPEHNYHLDNQSVQIAHARKAPHTDLQSGAKLMKSTWSKGKREAYRMPRGDVVRHDQPLQEYDLESFNKHQVENYPDYDGS</sequence>
<feature type="compositionally biased region" description="Low complexity" evidence="5">
    <location>
        <begin position="279"/>
        <end position="319"/>
    </location>
</feature>
<dbReference type="SMART" id="SM00132">
    <property type="entry name" value="LIM"/>
    <property type="match status" value="1"/>
</dbReference>
<keyword evidence="1 4" id="KW-0479">Metal-binding</keyword>
<dbReference type="InterPro" id="IPR001781">
    <property type="entry name" value="Znf_LIM"/>
</dbReference>
<dbReference type="Pfam" id="PF00412">
    <property type="entry name" value="LIM"/>
    <property type="match status" value="1"/>
</dbReference>
<keyword evidence="8" id="KW-1185">Reference proteome</keyword>
<evidence type="ECO:0000313" key="7">
    <source>
        <dbReference type="EMBL" id="KAL3853553.1"/>
    </source>
</evidence>
<gene>
    <name evidence="7" type="ORF">ACJMK2_017088</name>
</gene>
<evidence type="ECO:0000256" key="4">
    <source>
        <dbReference type="PROSITE-ProRule" id="PRU00125"/>
    </source>
</evidence>
<evidence type="ECO:0000259" key="6">
    <source>
        <dbReference type="PROSITE" id="PS50023"/>
    </source>
</evidence>
<name>A0ABD3UYG4_SINWO</name>
<dbReference type="PROSITE" id="PS00478">
    <property type="entry name" value="LIM_DOMAIN_1"/>
    <property type="match status" value="1"/>
</dbReference>
<organism evidence="7 8">
    <name type="scientific">Sinanodonta woodiana</name>
    <name type="common">Chinese pond mussel</name>
    <name type="synonym">Anodonta woodiana</name>
    <dbReference type="NCBI Taxonomy" id="1069815"/>
    <lineage>
        <taxon>Eukaryota</taxon>
        <taxon>Metazoa</taxon>
        <taxon>Spiralia</taxon>
        <taxon>Lophotrochozoa</taxon>
        <taxon>Mollusca</taxon>
        <taxon>Bivalvia</taxon>
        <taxon>Autobranchia</taxon>
        <taxon>Heteroconchia</taxon>
        <taxon>Palaeoheterodonta</taxon>
        <taxon>Unionida</taxon>
        <taxon>Unionoidea</taxon>
        <taxon>Unionidae</taxon>
        <taxon>Unioninae</taxon>
        <taxon>Sinanodonta</taxon>
    </lineage>
</organism>
<dbReference type="Proteomes" id="UP001634394">
    <property type="component" value="Unassembled WGS sequence"/>
</dbReference>
<evidence type="ECO:0000256" key="3">
    <source>
        <dbReference type="ARBA" id="ARBA00023038"/>
    </source>
</evidence>
<protein>
    <recommendedName>
        <fullName evidence="6">LIM zinc-binding domain-containing protein</fullName>
    </recommendedName>
</protein>
<evidence type="ECO:0000313" key="8">
    <source>
        <dbReference type="Proteomes" id="UP001634394"/>
    </source>
</evidence>
<evidence type="ECO:0000256" key="5">
    <source>
        <dbReference type="SAM" id="MobiDB-lite"/>
    </source>
</evidence>
<dbReference type="EMBL" id="JBJQND010000015">
    <property type="protein sequence ID" value="KAL3853553.1"/>
    <property type="molecule type" value="Genomic_DNA"/>
</dbReference>
<keyword evidence="2 4" id="KW-0862">Zinc</keyword>
<comment type="caution">
    <text evidence="7">The sequence shown here is derived from an EMBL/GenBank/DDBJ whole genome shotgun (WGS) entry which is preliminary data.</text>
</comment>
<feature type="region of interest" description="Disordered" evidence="5">
    <location>
        <begin position="508"/>
        <end position="527"/>
    </location>
</feature>
<feature type="domain" description="LIM zinc-binding" evidence="6">
    <location>
        <begin position="351"/>
        <end position="417"/>
    </location>
</feature>
<dbReference type="AlphaFoldDB" id="A0ABD3UYG4"/>
<dbReference type="PROSITE" id="PS50023">
    <property type="entry name" value="LIM_DOMAIN_2"/>
    <property type="match status" value="1"/>
</dbReference>
<keyword evidence="3 4" id="KW-0440">LIM domain</keyword>
<feature type="region of interest" description="Disordered" evidence="5">
    <location>
        <begin position="212"/>
        <end position="339"/>
    </location>
</feature>
<feature type="region of interest" description="Disordered" evidence="5">
    <location>
        <begin position="169"/>
        <end position="194"/>
    </location>
</feature>